<evidence type="ECO:0000313" key="5">
    <source>
        <dbReference type="Proteomes" id="UP000756346"/>
    </source>
</evidence>
<keyword evidence="2" id="KW-0812">Transmembrane</keyword>
<feature type="region of interest" description="Disordered" evidence="1">
    <location>
        <begin position="1"/>
        <end position="31"/>
    </location>
</feature>
<reference evidence="4" key="1">
    <citation type="journal article" date="2021" name="Nat. Commun.">
        <title>Genetic determinants of endophytism in the Arabidopsis root mycobiome.</title>
        <authorList>
            <person name="Mesny F."/>
            <person name="Miyauchi S."/>
            <person name="Thiergart T."/>
            <person name="Pickel B."/>
            <person name="Atanasova L."/>
            <person name="Karlsson M."/>
            <person name="Huettel B."/>
            <person name="Barry K.W."/>
            <person name="Haridas S."/>
            <person name="Chen C."/>
            <person name="Bauer D."/>
            <person name="Andreopoulos W."/>
            <person name="Pangilinan J."/>
            <person name="LaButti K."/>
            <person name="Riley R."/>
            <person name="Lipzen A."/>
            <person name="Clum A."/>
            <person name="Drula E."/>
            <person name="Henrissat B."/>
            <person name="Kohler A."/>
            <person name="Grigoriev I.V."/>
            <person name="Martin F.M."/>
            <person name="Hacquard S."/>
        </authorList>
    </citation>
    <scope>NUCLEOTIDE SEQUENCE</scope>
    <source>
        <strain evidence="4">MPI-CAGE-CH-0230</strain>
    </source>
</reference>
<dbReference type="Proteomes" id="UP000756346">
    <property type="component" value="Unassembled WGS sequence"/>
</dbReference>
<dbReference type="EMBL" id="JAGTJQ010000008">
    <property type="protein sequence ID" value="KAH7025962.1"/>
    <property type="molecule type" value="Genomic_DNA"/>
</dbReference>
<gene>
    <name evidence="4" type="ORF">B0I36DRAFT_351899</name>
</gene>
<feature type="domain" description="Heterokaryon incompatibility" evidence="3">
    <location>
        <begin position="73"/>
        <end position="164"/>
    </location>
</feature>
<evidence type="ECO:0000259" key="3">
    <source>
        <dbReference type="Pfam" id="PF06985"/>
    </source>
</evidence>
<accession>A0A9P9BQK2</accession>
<dbReference type="GeneID" id="70186604"/>
<proteinExistence type="predicted"/>
<dbReference type="PANTHER" id="PTHR24148">
    <property type="entry name" value="ANKYRIN REPEAT DOMAIN-CONTAINING PROTEIN 39 HOMOLOG-RELATED"/>
    <property type="match status" value="1"/>
</dbReference>
<evidence type="ECO:0000256" key="1">
    <source>
        <dbReference type="SAM" id="MobiDB-lite"/>
    </source>
</evidence>
<comment type="caution">
    <text evidence="4">The sequence shown here is derived from an EMBL/GenBank/DDBJ whole genome shotgun (WGS) entry which is preliminary data.</text>
</comment>
<keyword evidence="2" id="KW-1133">Transmembrane helix</keyword>
<keyword evidence="5" id="KW-1185">Reference proteome</keyword>
<dbReference type="Pfam" id="PF06985">
    <property type="entry name" value="HET"/>
    <property type="match status" value="1"/>
</dbReference>
<name>A0A9P9BQK2_9PEZI</name>
<feature type="transmembrane region" description="Helical" evidence="2">
    <location>
        <begin position="293"/>
        <end position="316"/>
    </location>
</feature>
<dbReference type="InterPro" id="IPR052895">
    <property type="entry name" value="HetReg/Transcr_Mod"/>
</dbReference>
<protein>
    <submittedName>
        <fullName evidence="4">Heterokaryon incompatibility protein-domain-containing protein</fullName>
    </submittedName>
</protein>
<dbReference type="PANTHER" id="PTHR24148:SF64">
    <property type="entry name" value="HETEROKARYON INCOMPATIBILITY DOMAIN-CONTAINING PROTEIN"/>
    <property type="match status" value="1"/>
</dbReference>
<dbReference type="AlphaFoldDB" id="A0A9P9BQK2"/>
<evidence type="ECO:0000256" key="2">
    <source>
        <dbReference type="SAM" id="Phobius"/>
    </source>
</evidence>
<dbReference type="InterPro" id="IPR010730">
    <property type="entry name" value="HET"/>
</dbReference>
<organism evidence="4 5">
    <name type="scientific">Microdochium trichocladiopsis</name>
    <dbReference type="NCBI Taxonomy" id="1682393"/>
    <lineage>
        <taxon>Eukaryota</taxon>
        <taxon>Fungi</taxon>
        <taxon>Dikarya</taxon>
        <taxon>Ascomycota</taxon>
        <taxon>Pezizomycotina</taxon>
        <taxon>Sordariomycetes</taxon>
        <taxon>Xylariomycetidae</taxon>
        <taxon>Xylariales</taxon>
        <taxon>Microdochiaceae</taxon>
        <taxon>Microdochium</taxon>
    </lineage>
</organism>
<feature type="transmembrane region" description="Helical" evidence="2">
    <location>
        <begin position="322"/>
        <end position="342"/>
    </location>
</feature>
<dbReference type="RefSeq" id="XP_046009179.1">
    <property type="nucleotide sequence ID" value="XM_046157058.1"/>
</dbReference>
<evidence type="ECO:0000313" key="4">
    <source>
        <dbReference type="EMBL" id="KAH7025962.1"/>
    </source>
</evidence>
<sequence>MNDNGVGVELSATTTNPSVQSTPTPPAASPYPGASIPAHGRWFRLLILAESALVDSPLQAELRLVDLDNAGDFIALSYVWGVVDTSSPRHIISNGFPIEITENCYQALCHIRCRVPRAVIWVDAVCINQADDSERGHQVRYMGDIYSLASCVYVWLSPAAKRRVPLTYPWVVERRARRYRRVPLAMARATSRETYQNELRRYRGLFWADARHGDQSATLEAILGAWHRRAPEGWWFTLDSSLIEAWLAFPRSHLGARGAEQSQTATCKSYADAIVAAYNDLDKEPRITRRTFYLAHAVLFVVLMITTACLVAFVLAPLGSPTLAWSAVLSFSGVGTLCLLNLKLTYINIFKQRPDWVETNPSGLGSNLGTLLVVQHALRTRVCLRPHDKCFALFGVLERCGATLEPPDYSKEPYEVYKAFLVNLLGWDTRALLLIEDAVSSLAQRGPSWVPDWSSGTDDRYVQIATTTPPPRTIDQSASSAPGISVEVLENTILRVEARRAYKIFFCTTTGAYSSHQSASSVLWAMVERIALWLYGSHRRFDDWIGKTFGPRMSVFAVYRGGSASSSKPGITYYIMLIRKFLWRRRFDRHRPLPANWLSELRTEIESSYLWRQPYYLGVWSFTTFVKFAREDEHHLFTTTNGTPGFATREVKEGDQVWSMGGLRQTKSFDECGGKNPLASYKV</sequence>
<keyword evidence="2" id="KW-0472">Membrane</keyword>
<dbReference type="OrthoDB" id="2157530at2759"/>